<evidence type="ECO:0000313" key="3">
    <source>
        <dbReference type="Proteomes" id="UP000054549"/>
    </source>
</evidence>
<dbReference type="Pfam" id="PF14223">
    <property type="entry name" value="Retrotran_gag_2"/>
    <property type="match status" value="1"/>
</dbReference>
<evidence type="ECO:0000313" key="2">
    <source>
        <dbReference type="EMBL" id="KIL57785.1"/>
    </source>
</evidence>
<organism evidence="2 3">
    <name type="scientific">Amanita muscaria (strain Koide BX008)</name>
    <dbReference type="NCBI Taxonomy" id="946122"/>
    <lineage>
        <taxon>Eukaryota</taxon>
        <taxon>Fungi</taxon>
        <taxon>Dikarya</taxon>
        <taxon>Basidiomycota</taxon>
        <taxon>Agaricomycotina</taxon>
        <taxon>Agaricomycetes</taxon>
        <taxon>Agaricomycetidae</taxon>
        <taxon>Agaricales</taxon>
        <taxon>Pluteineae</taxon>
        <taxon>Amanitaceae</taxon>
        <taxon>Amanita</taxon>
    </lineage>
</organism>
<reference evidence="2 3" key="1">
    <citation type="submission" date="2014-04" db="EMBL/GenBank/DDBJ databases">
        <title>Evolutionary Origins and Diversification of the Mycorrhizal Mutualists.</title>
        <authorList>
            <consortium name="DOE Joint Genome Institute"/>
            <consortium name="Mycorrhizal Genomics Consortium"/>
            <person name="Kohler A."/>
            <person name="Kuo A."/>
            <person name="Nagy L.G."/>
            <person name="Floudas D."/>
            <person name="Copeland A."/>
            <person name="Barry K.W."/>
            <person name="Cichocki N."/>
            <person name="Veneault-Fourrey C."/>
            <person name="LaButti K."/>
            <person name="Lindquist E.A."/>
            <person name="Lipzen A."/>
            <person name="Lundell T."/>
            <person name="Morin E."/>
            <person name="Murat C."/>
            <person name="Riley R."/>
            <person name="Ohm R."/>
            <person name="Sun H."/>
            <person name="Tunlid A."/>
            <person name="Henrissat B."/>
            <person name="Grigoriev I.V."/>
            <person name="Hibbett D.S."/>
            <person name="Martin F."/>
        </authorList>
    </citation>
    <scope>NUCLEOTIDE SEQUENCE [LARGE SCALE GENOMIC DNA]</scope>
    <source>
        <strain evidence="2 3">Koide BX008</strain>
    </source>
</reference>
<protein>
    <submittedName>
        <fullName evidence="2">Uncharacterized protein</fullName>
    </submittedName>
</protein>
<name>A0A0C2S4Z4_AMAMK</name>
<accession>A0A0C2S4Z4</accession>
<dbReference type="Proteomes" id="UP000054549">
    <property type="component" value="Unassembled WGS sequence"/>
</dbReference>
<dbReference type="STRING" id="946122.A0A0C2S4Z4"/>
<dbReference type="OrthoDB" id="2847449at2759"/>
<dbReference type="AlphaFoldDB" id="A0A0C2S4Z4"/>
<proteinExistence type="predicted"/>
<sequence length="120" mass="13695">MSESVSIGSTSFRIEPLRGHENWLPWKRRMLAILRELDLDGYALDDAKPPEPKVKDQPSDDENKAISEWKKKDEKTRTRIELAVSDSETVYLLGSSTAREMWLQLSTVYESKGRLGVLAT</sequence>
<keyword evidence="3" id="KW-1185">Reference proteome</keyword>
<dbReference type="EMBL" id="KN818358">
    <property type="protein sequence ID" value="KIL57785.1"/>
    <property type="molecule type" value="Genomic_DNA"/>
</dbReference>
<dbReference type="InParanoid" id="A0A0C2S4Z4"/>
<feature type="non-terminal residue" evidence="2">
    <location>
        <position position="120"/>
    </location>
</feature>
<dbReference type="HOGENOM" id="CLU_180939_0_0_1"/>
<feature type="region of interest" description="Disordered" evidence="1">
    <location>
        <begin position="45"/>
        <end position="75"/>
    </location>
</feature>
<evidence type="ECO:0000256" key="1">
    <source>
        <dbReference type="SAM" id="MobiDB-lite"/>
    </source>
</evidence>
<gene>
    <name evidence="2" type="ORF">M378DRAFT_87422</name>
</gene>